<evidence type="ECO:0000313" key="3">
    <source>
        <dbReference type="Proteomes" id="UP001648503"/>
    </source>
</evidence>
<feature type="compositionally biased region" description="Polar residues" evidence="1">
    <location>
        <begin position="57"/>
        <end position="70"/>
    </location>
</feature>
<feature type="compositionally biased region" description="Polar residues" evidence="1">
    <location>
        <begin position="12"/>
        <end position="25"/>
    </location>
</feature>
<reference evidence="2 3" key="1">
    <citation type="submission" date="2021-02" db="EMBL/GenBank/DDBJ databases">
        <title>Variation within the Batrachochytrium salamandrivorans European outbreak.</title>
        <authorList>
            <person name="Kelly M."/>
            <person name="Pasmans F."/>
            <person name="Shea T.P."/>
            <person name="Munoz J.F."/>
            <person name="Carranza S."/>
            <person name="Cuomo C.A."/>
            <person name="Martel A."/>
        </authorList>
    </citation>
    <scope>NUCLEOTIDE SEQUENCE [LARGE SCALE GENOMIC DNA]</scope>
    <source>
        <strain evidence="2 3">AMFP18/2</strain>
    </source>
</reference>
<comment type="caution">
    <text evidence="2">The sequence shown here is derived from an EMBL/GenBank/DDBJ whole genome shotgun (WGS) entry which is preliminary data.</text>
</comment>
<accession>A0ABQ8FNZ2</accession>
<evidence type="ECO:0000256" key="1">
    <source>
        <dbReference type="SAM" id="MobiDB-lite"/>
    </source>
</evidence>
<dbReference type="EMBL" id="JAFCIX010000003">
    <property type="protein sequence ID" value="KAH6601582.1"/>
    <property type="molecule type" value="Genomic_DNA"/>
</dbReference>
<protein>
    <submittedName>
        <fullName evidence="2">Uncharacterized protein</fullName>
    </submittedName>
</protein>
<gene>
    <name evidence="2" type="ORF">BASA50_001529</name>
</gene>
<feature type="compositionally biased region" description="Basic residues" evidence="1">
    <location>
        <begin position="80"/>
        <end position="100"/>
    </location>
</feature>
<name>A0ABQ8FNZ2_9FUNG</name>
<evidence type="ECO:0000313" key="2">
    <source>
        <dbReference type="EMBL" id="KAH6601582.1"/>
    </source>
</evidence>
<feature type="region of interest" description="Disordered" evidence="1">
    <location>
        <begin position="1"/>
        <end position="111"/>
    </location>
</feature>
<dbReference type="Proteomes" id="UP001648503">
    <property type="component" value="Unassembled WGS sequence"/>
</dbReference>
<keyword evidence="3" id="KW-1185">Reference proteome</keyword>
<proteinExistence type="predicted"/>
<organism evidence="2 3">
    <name type="scientific">Batrachochytrium salamandrivorans</name>
    <dbReference type="NCBI Taxonomy" id="1357716"/>
    <lineage>
        <taxon>Eukaryota</taxon>
        <taxon>Fungi</taxon>
        <taxon>Fungi incertae sedis</taxon>
        <taxon>Chytridiomycota</taxon>
        <taxon>Chytridiomycota incertae sedis</taxon>
        <taxon>Chytridiomycetes</taxon>
        <taxon>Rhizophydiales</taxon>
        <taxon>Rhizophydiales incertae sedis</taxon>
        <taxon>Batrachochytrium</taxon>
    </lineage>
</organism>
<sequence>MAAPSCSAPTGPLSQTAMGVSSVLPTSGGYRHSRCQTVSQPRSSSASTTTNKKKTKLQQQHSFHQLNYRSQQQQQQQRYQQHHQHQQRRHWPQHCHRKRNVPPSTTPPHHYASTAARLNYYTSRSSAGSRPTHCIPCLVAIRGGGGQCEHKQIHSRSLRNSRHTTCNDTARTLSRSHSYHWARNRNPGVRITNTSNDAPISISCQHSDKKQRIRASTGNRHVALTYPGRIYKNPLSRCTTPPPGPLPPNALLNHTLLSPTPRYCNNLSLTTSLLPCRQPDSDGVQPASPVYSERHQVPQGMGVDMVDSSHRLLSWLQEQGHVSAMQDKLLADMGFHELGYGSLMCSNNTLDSPPYLPKSVDCSADAALDDDIDLAFDDLDLIDSVGSGSLYSDIREPSSSMPLSAASVWLADG</sequence>